<dbReference type="InterPro" id="IPR013762">
    <property type="entry name" value="Integrase-like_cat_sf"/>
</dbReference>
<dbReference type="CDD" id="cd00397">
    <property type="entry name" value="DNA_BRE_C"/>
    <property type="match status" value="1"/>
</dbReference>
<dbReference type="Gene3D" id="1.10.443.10">
    <property type="entry name" value="Intergrase catalytic core"/>
    <property type="match status" value="1"/>
</dbReference>
<dbReference type="SUPFAM" id="SSF56349">
    <property type="entry name" value="DNA breaking-rejoining enzymes"/>
    <property type="match status" value="1"/>
</dbReference>
<dbReference type="OrthoDB" id="7354488at2"/>
<feature type="domain" description="Tyr recombinase" evidence="2">
    <location>
        <begin position="281"/>
        <end position="487"/>
    </location>
</feature>
<sequence>MSRSYSGVKLKKNRVYSGKDLQEKFSVTANTISNWVKGGLQPSDSTRPYLYRGGRVSDFHNERRERLKTQVRPGEFKCSSCQASVFPNVQTLTERTLRNSACMGFAECSECGSHVRKFISKADRDIFEKLRNPNTPVHSLREEMGPDSGGIGISEKLNGCNWWCVNDRILYDWQFYAGRLAEQTIDQHLAAIRLMENVLKGKSFNNLTIRDVDQVRSELKAVLIKKGDAQKSRSTVSHQASQIMAFLEWLIKQDGYKRLPRDLPGFIQMPKAAYAKALPKKDKVYPTIEEAEILLKGMPSLTNAEIRARAMFAIAHLGCLRADTVTSLRVGHFETENRQIIQDGTASRTKFGKSLRICWFPISERFVEAVQEWVEIITKAGLRGDDALFPDLRMLKTRKDLKDPNRNPIEPMTTRDVVTKAFALACRDTEQKYNPHSVKDTLAFERDCRPLTQLQRKAWSENMGHEDDKTTKIYYGEMPEKQRIALIEEITHRKNGRESAPVFMSNEEKIAIVDGVLAKLIGNE</sequence>
<dbReference type="GO" id="GO:0006310">
    <property type="term" value="P:DNA recombination"/>
    <property type="evidence" value="ECO:0007669"/>
    <property type="project" value="UniProtKB-KW"/>
</dbReference>
<protein>
    <submittedName>
        <fullName evidence="3">Site-specific recombinase XerD</fullName>
    </submittedName>
</protein>
<reference evidence="3 4" key="1">
    <citation type="submission" date="2018-04" db="EMBL/GenBank/DDBJ databases">
        <title>Genomic Encyclopedia of Archaeal and Bacterial Type Strains, Phase II (KMG-II): from individual species to whole genera.</title>
        <authorList>
            <person name="Goeker M."/>
        </authorList>
    </citation>
    <scope>NUCLEOTIDE SEQUENCE [LARGE SCALE GENOMIC DNA]</scope>
    <source>
        <strain evidence="3 4">DSM 12244</strain>
    </source>
</reference>
<dbReference type="EMBL" id="QBKU01000010">
    <property type="protein sequence ID" value="PTX72914.1"/>
    <property type="molecule type" value="Genomic_DNA"/>
</dbReference>
<comment type="caution">
    <text evidence="3">The sequence shown here is derived from an EMBL/GenBank/DDBJ whole genome shotgun (WGS) entry which is preliminary data.</text>
</comment>
<dbReference type="GO" id="GO:0003677">
    <property type="term" value="F:DNA binding"/>
    <property type="evidence" value="ECO:0007669"/>
    <property type="project" value="InterPro"/>
</dbReference>
<evidence type="ECO:0000256" key="1">
    <source>
        <dbReference type="ARBA" id="ARBA00023172"/>
    </source>
</evidence>
<dbReference type="Pfam" id="PF00589">
    <property type="entry name" value="Phage_integrase"/>
    <property type="match status" value="1"/>
</dbReference>
<evidence type="ECO:0000313" key="4">
    <source>
        <dbReference type="Proteomes" id="UP000244092"/>
    </source>
</evidence>
<dbReference type="InterPro" id="IPR011010">
    <property type="entry name" value="DNA_brk_join_enz"/>
</dbReference>
<dbReference type="InterPro" id="IPR002104">
    <property type="entry name" value="Integrase_catalytic"/>
</dbReference>
<dbReference type="AlphaFoldDB" id="A0A2T6CBN9"/>
<gene>
    <name evidence="3" type="ORF">C8N31_110176</name>
</gene>
<dbReference type="Proteomes" id="UP000244092">
    <property type="component" value="Unassembled WGS sequence"/>
</dbReference>
<organism evidence="3 4">
    <name type="scientific">Sulfitobacter mediterraneus</name>
    <dbReference type="NCBI Taxonomy" id="83219"/>
    <lineage>
        <taxon>Bacteria</taxon>
        <taxon>Pseudomonadati</taxon>
        <taxon>Pseudomonadota</taxon>
        <taxon>Alphaproteobacteria</taxon>
        <taxon>Rhodobacterales</taxon>
        <taxon>Roseobacteraceae</taxon>
        <taxon>Sulfitobacter</taxon>
    </lineage>
</organism>
<proteinExistence type="predicted"/>
<evidence type="ECO:0000313" key="3">
    <source>
        <dbReference type="EMBL" id="PTX72914.1"/>
    </source>
</evidence>
<keyword evidence="1" id="KW-0233">DNA recombination</keyword>
<accession>A0A2T6CBN9</accession>
<dbReference type="GO" id="GO:0015074">
    <property type="term" value="P:DNA integration"/>
    <property type="evidence" value="ECO:0007669"/>
    <property type="project" value="InterPro"/>
</dbReference>
<dbReference type="PROSITE" id="PS51898">
    <property type="entry name" value="TYR_RECOMBINASE"/>
    <property type="match status" value="1"/>
</dbReference>
<evidence type="ECO:0000259" key="2">
    <source>
        <dbReference type="PROSITE" id="PS51898"/>
    </source>
</evidence>
<name>A0A2T6CBN9_9RHOB</name>